<dbReference type="Gene3D" id="3.30.70.240">
    <property type="match status" value="1"/>
</dbReference>
<dbReference type="Pfam" id="PF01205">
    <property type="entry name" value="Impact_N"/>
    <property type="match status" value="1"/>
</dbReference>
<dbReference type="Pfam" id="PF09186">
    <property type="entry name" value="DUF1949"/>
    <property type="match status" value="1"/>
</dbReference>
<evidence type="ECO:0000259" key="3">
    <source>
        <dbReference type="Pfam" id="PF09186"/>
    </source>
</evidence>
<comment type="caution">
    <text evidence="4">The sequence shown here is derived from an EMBL/GenBank/DDBJ whole genome shotgun (WGS) entry which is preliminary data.</text>
</comment>
<proteinExistence type="inferred from homology"/>
<dbReference type="InterPro" id="IPR001498">
    <property type="entry name" value="Impact_N"/>
</dbReference>
<feature type="domain" description="Impact N-terminal" evidence="2">
    <location>
        <begin position="17"/>
        <end position="117"/>
    </location>
</feature>
<organism evidence="4 5">
    <name type="scientific">Luteimonas marina</name>
    <dbReference type="NCBI Taxonomy" id="488485"/>
    <lineage>
        <taxon>Bacteria</taxon>
        <taxon>Pseudomonadati</taxon>
        <taxon>Pseudomonadota</taxon>
        <taxon>Gammaproteobacteria</taxon>
        <taxon>Lysobacterales</taxon>
        <taxon>Lysobacteraceae</taxon>
        <taxon>Luteimonas</taxon>
    </lineage>
</organism>
<dbReference type="GO" id="GO:0006446">
    <property type="term" value="P:regulation of translational initiation"/>
    <property type="evidence" value="ECO:0007669"/>
    <property type="project" value="TreeGrafter"/>
</dbReference>
<dbReference type="RefSeq" id="WP_146386887.1">
    <property type="nucleotide sequence ID" value="NZ_VOHK01000003.1"/>
</dbReference>
<dbReference type="PANTHER" id="PTHR16301">
    <property type="entry name" value="IMPACT-RELATED"/>
    <property type="match status" value="1"/>
</dbReference>
<gene>
    <name evidence="4" type="ORF">FQY83_08050</name>
</gene>
<dbReference type="PANTHER" id="PTHR16301:SF20">
    <property type="entry name" value="IMPACT FAMILY MEMBER YIGZ"/>
    <property type="match status" value="1"/>
</dbReference>
<evidence type="ECO:0000259" key="2">
    <source>
        <dbReference type="Pfam" id="PF01205"/>
    </source>
</evidence>
<dbReference type="GO" id="GO:0017111">
    <property type="term" value="F:ribonucleoside triphosphate phosphatase activity"/>
    <property type="evidence" value="ECO:0007669"/>
    <property type="project" value="UniProtKB-ARBA"/>
</dbReference>
<evidence type="ECO:0000256" key="1">
    <source>
        <dbReference type="ARBA" id="ARBA00007665"/>
    </source>
</evidence>
<dbReference type="GO" id="GO:0043168">
    <property type="term" value="F:anion binding"/>
    <property type="evidence" value="ECO:0007669"/>
    <property type="project" value="UniProtKB-ARBA"/>
</dbReference>
<dbReference type="InterPro" id="IPR035647">
    <property type="entry name" value="EFG_III/V"/>
</dbReference>
<dbReference type="Gene3D" id="3.30.230.30">
    <property type="entry name" value="Impact, N-terminal domain"/>
    <property type="match status" value="1"/>
</dbReference>
<accession>A0A5C5U614</accession>
<dbReference type="SUPFAM" id="SSF54980">
    <property type="entry name" value="EF-G C-terminal domain-like"/>
    <property type="match status" value="1"/>
</dbReference>
<dbReference type="SUPFAM" id="SSF54211">
    <property type="entry name" value="Ribosomal protein S5 domain 2-like"/>
    <property type="match status" value="1"/>
</dbReference>
<name>A0A5C5U614_9GAMM</name>
<keyword evidence="5" id="KW-1185">Reference proteome</keyword>
<dbReference type="InterPro" id="IPR036956">
    <property type="entry name" value="Impact_N_sf"/>
</dbReference>
<dbReference type="InterPro" id="IPR015269">
    <property type="entry name" value="UPF0029_Impact_C"/>
</dbReference>
<sequence>MSLDTLAAPARHEIDVRHSRFLASAAPIASVEDAAAFVKQASVADATHNCWAWRLGGDYRSSDDGEPAGTAGRPILAAIDGQGYDRIVVVVTRWFGGIKLGAGGLVRAYGGAAAECLRLAPRLPLVETATVAVHVAFGDLSTLHHLLPAFAADKRGESFDADGARIVLELPAGAVADLKTRLRDATRDRARFDDEG</sequence>
<protein>
    <submittedName>
        <fullName evidence="4">YigZ family protein</fullName>
    </submittedName>
</protein>
<comment type="similarity">
    <text evidence="1">Belongs to the IMPACT family.</text>
</comment>
<dbReference type="GO" id="GO:0005737">
    <property type="term" value="C:cytoplasm"/>
    <property type="evidence" value="ECO:0007669"/>
    <property type="project" value="TreeGrafter"/>
</dbReference>
<dbReference type="InterPro" id="IPR020568">
    <property type="entry name" value="Ribosomal_Su5_D2-typ_SF"/>
</dbReference>
<dbReference type="InterPro" id="IPR023582">
    <property type="entry name" value="Impact"/>
</dbReference>
<evidence type="ECO:0000313" key="5">
    <source>
        <dbReference type="Proteomes" id="UP000319980"/>
    </source>
</evidence>
<dbReference type="GO" id="GO:0032561">
    <property type="term" value="F:guanyl ribonucleotide binding"/>
    <property type="evidence" value="ECO:0007669"/>
    <property type="project" value="UniProtKB-ARBA"/>
</dbReference>
<evidence type="ECO:0000313" key="4">
    <source>
        <dbReference type="EMBL" id="TWT21298.1"/>
    </source>
</evidence>
<dbReference type="EMBL" id="VOHK01000003">
    <property type="protein sequence ID" value="TWT21298.1"/>
    <property type="molecule type" value="Genomic_DNA"/>
</dbReference>
<feature type="domain" description="UPF0029" evidence="3">
    <location>
        <begin position="133"/>
        <end position="189"/>
    </location>
</feature>
<reference evidence="4 5" key="1">
    <citation type="journal article" date="2008" name="Int. J. Syst. Evol. Microbiol.">
        <title>Luteimonas marina sp. nov., isolated from seawater.</title>
        <authorList>
            <person name="Baik K.S."/>
            <person name="Park S.C."/>
            <person name="Kim M.S."/>
            <person name="Kim E.M."/>
            <person name="Park C."/>
            <person name="Chun J."/>
            <person name="Seong C.N."/>
        </authorList>
    </citation>
    <scope>NUCLEOTIDE SEQUENCE [LARGE SCALE GENOMIC DNA]</scope>
    <source>
        <strain evidence="4 5">FR1330</strain>
    </source>
</reference>
<dbReference type="AlphaFoldDB" id="A0A5C5U614"/>
<dbReference type="OrthoDB" id="9813771at2"/>
<dbReference type="Proteomes" id="UP000319980">
    <property type="component" value="Unassembled WGS sequence"/>
</dbReference>